<dbReference type="AlphaFoldDB" id="A0A1I4VF84"/>
<evidence type="ECO:0000313" key="2">
    <source>
        <dbReference type="Proteomes" id="UP000233491"/>
    </source>
</evidence>
<protein>
    <submittedName>
        <fullName evidence="1">Uncharacterized protein</fullName>
    </submittedName>
</protein>
<organism evidence="1 2">
    <name type="scientific">Pleomorphomonas diazotrophica</name>
    <dbReference type="NCBI Taxonomy" id="1166257"/>
    <lineage>
        <taxon>Bacteria</taxon>
        <taxon>Pseudomonadati</taxon>
        <taxon>Pseudomonadota</taxon>
        <taxon>Alphaproteobacteria</taxon>
        <taxon>Hyphomicrobiales</taxon>
        <taxon>Pleomorphomonadaceae</taxon>
        <taxon>Pleomorphomonas</taxon>
    </lineage>
</organism>
<name>A0A1I4VF84_9HYPH</name>
<dbReference type="EMBL" id="PJNW01000002">
    <property type="protein sequence ID" value="PKR90064.1"/>
    <property type="molecule type" value="Genomic_DNA"/>
</dbReference>
<sequence length="71" mass="7296">MIATSDGMPSGIYTYFVAQPSVDAGLALAAYTSDADSPAWRLEPGDYLDMAGGLVAATPELAALAISWSRG</sequence>
<dbReference type="RefSeq" id="WP_143741450.1">
    <property type="nucleotide sequence ID" value="NZ_FOUQ01000011.1"/>
</dbReference>
<accession>A0A1I4VF84</accession>
<dbReference type="OrthoDB" id="8451969at2"/>
<gene>
    <name evidence="1" type="ORF">CXZ10_01340</name>
</gene>
<comment type="caution">
    <text evidence="1">The sequence shown here is derived from an EMBL/GenBank/DDBJ whole genome shotgun (WGS) entry which is preliminary data.</text>
</comment>
<proteinExistence type="predicted"/>
<evidence type="ECO:0000313" key="1">
    <source>
        <dbReference type="EMBL" id="PKR90064.1"/>
    </source>
</evidence>
<dbReference type="Proteomes" id="UP000233491">
    <property type="component" value="Unassembled WGS sequence"/>
</dbReference>
<reference evidence="1 2" key="1">
    <citation type="submission" date="2017-12" db="EMBL/GenBank/DDBJ databases">
        <title>Anaerobic carbon monoxide metabolism by Pleomorphomonas carboxyditropha sp. nov., a new mesophilic hydrogenogenic carboxidotroph.</title>
        <authorList>
            <person name="Esquivel-Elizondo S."/>
            <person name="Krajmalnik-Brown R."/>
        </authorList>
    </citation>
    <scope>NUCLEOTIDE SEQUENCE [LARGE SCALE GENOMIC DNA]</scope>
    <source>
        <strain evidence="1 2">R5-392</strain>
    </source>
</reference>
<keyword evidence="2" id="KW-1185">Reference proteome</keyword>